<gene>
    <name evidence="2" type="ORF">HMPREF0650_2196</name>
</gene>
<reference evidence="2 3" key="1">
    <citation type="submission" date="2009-12" db="EMBL/GenBank/DDBJ databases">
        <title>Genome Sequence of Prevotella buccalis ATCC 35310.</title>
        <authorList>
            <person name="Durkin A.S."/>
            <person name="Madupu R."/>
            <person name="Torralba M."/>
            <person name="Methe B."/>
            <person name="Sutton G."/>
            <person name="Strausberg R.L."/>
            <person name="Nelson K.E."/>
        </authorList>
    </citation>
    <scope>NUCLEOTIDE SEQUENCE [LARGE SCALE GENOMIC DNA]</scope>
    <source>
        <strain evidence="2 3">ATCC 35310</strain>
    </source>
</reference>
<evidence type="ECO:0000256" key="1">
    <source>
        <dbReference type="SAM" id="SignalP"/>
    </source>
</evidence>
<dbReference type="EMBL" id="ADEG01000049">
    <property type="protein sequence ID" value="EFA92175.1"/>
    <property type="molecule type" value="Genomic_DNA"/>
</dbReference>
<dbReference type="eggNOG" id="ENOG5032QUV">
    <property type="taxonomic scope" value="Bacteria"/>
</dbReference>
<keyword evidence="3" id="KW-1185">Reference proteome</keyword>
<protein>
    <recommendedName>
        <fullName evidence="4">Lipoprotein</fullName>
    </recommendedName>
</protein>
<dbReference type="Proteomes" id="UP000005283">
    <property type="component" value="Unassembled WGS sequence"/>
</dbReference>
<accession>D1W5K4</accession>
<dbReference type="RefSeq" id="WP_004349066.1">
    <property type="nucleotide sequence ID" value="NZ_ADEG01000049.1"/>
</dbReference>
<feature type="chain" id="PRO_5003026820" description="Lipoprotein" evidence="1">
    <location>
        <begin position="18"/>
        <end position="274"/>
    </location>
</feature>
<name>D1W5K4_9BACT</name>
<proteinExistence type="predicted"/>
<keyword evidence="1" id="KW-0732">Signal</keyword>
<dbReference type="STRING" id="679190.HMPREF0650_2196"/>
<evidence type="ECO:0000313" key="2">
    <source>
        <dbReference type="EMBL" id="EFA92175.1"/>
    </source>
</evidence>
<organism evidence="2 3">
    <name type="scientific">Hoylesella buccalis ATCC 35310</name>
    <dbReference type="NCBI Taxonomy" id="679190"/>
    <lineage>
        <taxon>Bacteria</taxon>
        <taxon>Pseudomonadati</taxon>
        <taxon>Bacteroidota</taxon>
        <taxon>Bacteroidia</taxon>
        <taxon>Bacteroidales</taxon>
        <taxon>Prevotellaceae</taxon>
        <taxon>Hoylesella</taxon>
    </lineage>
</organism>
<comment type="caution">
    <text evidence="2">The sequence shown here is derived from an EMBL/GenBank/DDBJ whole genome shotgun (WGS) entry which is preliminary data.</text>
</comment>
<feature type="signal peptide" evidence="1">
    <location>
        <begin position="1"/>
        <end position="17"/>
    </location>
</feature>
<evidence type="ECO:0000313" key="3">
    <source>
        <dbReference type="Proteomes" id="UP000005283"/>
    </source>
</evidence>
<evidence type="ECO:0008006" key="4">
    <source>
        <dbReference type="Google" id="ProtNLM"/>
    </source>
</evidence>
<dbReference type="PROSITE" id="PS51257">
    <property type="entry name" value="PROKAR_LIPOPROTEIN"/>
    <property type="match status" value="1"/>
</dbReference>
<dbReference type="AlphaFoldDB" id="D1W5K4"/>
<sequence length="274" mass="30407">MKRFCIFATLTIAISLAACDPLIDDQPMGAILSPEQLDIEVTNVKEGSNAIILRNNTPRTAAYWDTGLGVSTRQCDTIIMPYIGDVKVKFIGMCDGGQVETERSVHINQIDHPIQKEWILFAGNGAKGKTWTWNFDNTDEAVYGTGGWLTQDNPSWDVKPLSELEDRDCSLVFDLNGGANVTKVDVNGKVLEKGHFSFDMTATKVNPNNGKQWSIGQLTLTGVTMLSGHAFYEPDKKITTFEILKLTDKELVLCYDAPDAEVWNDATFWMLCAK</sequence>